<sequence length="656" mass="74032">MMHSFGMFFMMRFGEDALRRITIPLTSLQFTQIRNRRRTLRLPFWIPNKNDKTLEFLDPETSKLYEEVLNYEKNGILPAWANSNVSPLICGNRLINDYKSRVWTPHSKRTGLLARKIGMLPQWLNDGTRVLCTLLEFPQNQVVSAVDPDSWYSSSLVGKRKAFGKYGPMWKITVGAVNANPLNFTSTYRAIFDRAGIPVKEHLGSFLVTEDAVLAAGTPLHVCHFSVGQHITATGKTIDWGFQGVVHRWGMKGQPGLSPTKSHRRVGSIGSTGDARVWPGKRLPGHMGYEWRLISGLEVLRINPLKQVMYIKGNVPGEVGDILLINDVHRDEKHEKHVRNPPFPTYFANKGEENISNDEKSGMYSEILLGIIAMKPARCSGWDIRACDMVRTAKEQITRPPRAISAARLPHTVLLLIFDYVGLKNLSACMRVCRHWWAVLQHQDSLVWESLARRILPKEAQHDPCLLSETISSMEKIRAFYFAWNPNDCSKNNYVRTNGFTVHRNPVAQSTDGIRGKIGVKSGIHAWEFIWEGPLGTVACIGMATKHAALHCQGYVALLGSDDQSWGWNLVDNQLIHNGAQISPYPRINNPPKYQMGERIRMVIDCEKHMIYFEKGSEFLGIAFSKLPPLKLFPAMCAVYGNTEVSMVYLGPPLLG</sequence>
<evidence type="ECO:0000313" key="17">
    <source>
        <dbReference type="Proteomes" id="UP000274756"/>
    </source>
</evidence>
<feature type="domain" description="F-box" evidence="13">
    <location>
        <begin position="403"/>
        <end position="451"/>
    </location>
</feature>
<dbReference type="SUPFAM" id="SSF49899">
    <property type="entry name" value="Concanavalin A-like lectins/glucanases"/>
    <property type="match status" value="1"/>
</dbReference>
<dbReference type="SUPFAM" id="SSF50447">
    <property type="entry name" value="Translation proteins"/>
    <property type="match status" value="1"/>
</dbReference>
<keyword evidence="8" id="KW-0687">Ribonucleoprotein</keyword>
<feature type="region of interest" description="Disordered" evidence="12">
    <location>
        <begin position="253"/>
        <end position="272"/>
    </location>
</feature>
<reference evidence="15 17" key="2">
    <citation type="submission" date="2018-11" db="EMBL/GenBank/DDBJ databases">
        <authorList>
            <consortium name="Pathogen Informatics"/>
        </authorList>
    </citation>
    <scope>NUCLEOTIDE SEQUENCE [LARGE SCALE GENOMIC DNA]</scope>
</reference>
<dbReference type="GO" id="GO:0005762">
    <property type="term" value="C:mitochondrial large ribosomal subunit"/>
    <property type="evidence" value="ECO:0007669"/>
    <property type="project" value="TreeGrafter"/>
</dbReference>
<dbReference type="GO" id="GO:0016567">
    <property type="term" value="P:protein ubiquitination"/>
    <property type="evidence" value="ECO:0007669"/>
    <property type="project" value="UniProtKB-UniPathway"/>
</dbReference>
<protein>
    <recommendedName>
        <fullName evidence="4">F-box/SPRY domain-containing protein 1</fullName>
    </recommendedName>
    <alternativeName>
        <fullName evidence="11">39S ribosomal protein L3, mitochondrial</fullName>
    </alternativeName>
    <alternativeName>
        <fullName evidence="10">Large ribosomal subunit protein uL3m</fullName>
    </alternativeName>
</protein>
<dbReference type="GO" id="GO:0045202">
    <property type="term" value="C:synapse"/>
    <property type="evidence" value="ECO:0007669"/>
    <property type="project" value="UniProtKB-SubCell"/>
</dbReference>
<dbReference type="SMART" id="SM00449">
    <property type="entry name" value="SPRY"/>
    <property type="match status" value="1"/>
</dbReference>
<feature type="domain" description="B30.2/SPRY" evidence="14">
    <location>
        <begin position="462"/>
        <end position="654"/>
    </location>
</feature>
<dbReference type="PANTHER" id="PTHR11229:SF8">
    <property type="entry name" value="LARGE RIBOSOMAL SUBUNIT PROTEIN UL3M"/>
    <property type="match status" value="1"/>
</dbReference>
<dbReference type="PROSITE" id="PS50181">
    <property type="entry name" value="FBOX"/>
    <property type="match status" value="1"/>
</dbReference>
<comment type="pathway">
    <text evidence="1">Protein modification; protein ubiquitination.</text>
</comment>
<dbReference type="PANTHER" id="PTHR11229">
    <property type="entry name" value="50S RIBOSOMAL PROTEIN L3"/>
    <property type="match status" value="1"/>
</dbReference>
<dbReference type="SUPFAM" id="SSF81383">
    <property type="entry name" value="F-box domain"/>
    <property type="match status" value="1"/>
</dbReference>
<dbReference type="InterPro" id="IPR009000">
    <property type="entry name" value="Transl_B-barrel_sf"/>
</dbReference>
<evidence type="ECO:0000256" key="10">
    <source>
        <dbReference type="ARBA" id="ARBA00035209"/>
    </source>
</evidence>
<dbReference type="Pfam" id="PF00622">
    <property type="entry name" value="SPRY"/>
    <property type="match status" value="1"/>
</dbReference>
<proteinExistence type="inferred from homology"/>
<dbReference type="InterPro" id="IPR001810">
    <property type="entry name" value="F-box_dom"/>
</dbReference>
<comment type="similarity">
    <text evidence="2">Belongs to the universal ribosomal protein uL3 family.</text>
</comment>
<dbReference type="CDD" id="cd12907">
    <property type="entry name" value="SPRY_Fbox"/>
    <property type="match status" value="1"/>
</dbReference>
<evidence type="ECO:0000259" key="14">
    <source>
        <dbReference type="PROSITE" id="PS50188"/>
    </source>
</evidence>
<dbReference type="InterPro" id="IPR000597">
    <property type="entry name" value="Ribosomal_uL3"/>
</dbReference>
<name>A0A0N4UJ06_DRAME</name>
<dbReference type="Gene3D" id="2.40.30.10">
    <property type="entry name" value="Translation factors"/>
    <property type="match status" value="2"/>
</dbReference>
<dbReference type="InterPro" id="IPR013320">
    <property type="entry name" value="ConA-like_dom_sf"/>
</dbReference>
<dbReference type="OrthoDB" id="2398163at2759"/>
<dbReference type="GO" id="GO:0003735">
    <property type="term" value="F:structural constituent of ribosome"/>
    <property type="evidence" value="ECO:0007669"/>
    <property type="project" value="InterPro"/>
</dbReference>
<gene>
    <name evidence="15" type="ORF">DME_LOCUS1879</name>
</gene>
<dbReference type="Pfam" id="PF00297">
    <property type="entry name" value="Ribosomal_L3"/>
    <property type="match status" value="1"/>
</dbReference>
<keyword evidence="5" id="KW-0833">Ubl conjugation pathway</keyword>
<comment type="subcellular location">
    <subcellularLocation>
        <location evidence="9">Synapse</location>
    </subcellularLocation>
</comment>
<evidence type="ECO:0000313" key="15">
    <source>
        <dbReference type="EMBL" id="VDN51906.1"/>
    </source>
</evidence>
<dbReference type="InterPro" id="IPR043136">
    <property type="entry name" value="B30.2/SPRY_sf"/>
</dbReference>
<evidence type="ECO:0000259" key="13">
    <source>
        <dbReference type="PROSITE" id="PS50181"/>
    </source>
</evidence>
<evidence type="ECO:0000256" key="9">
    <source>
        <dbReference type="ARBA" id="ARBA00034103"/>
    </source>
</evidence>
<evidence type="ECO:0000256" key="5">
    <source>
        <dbReference type="ARBA" id="ARBA00022786"/>
    </source>
</evidence>
<dbReference type="PROSITE" id="PS50188">
    <property type="entry name" value="B302_SPRY"/>
    <property type="match status" value="1"/>
</dbReference>
<evidence type="ECO:0000256" key="2">
    <source>
        <dbReference type="ARBA" id="ARBA00006540"/>
    </source>
</evidence>
<dbReference type="GO" id="GO:0006412">
    <property type="term" value="P:translation"/>
    <property type="evidence" value="ECO:0007669"/>
    <property type="project" value="InterPro"/>
</dbReference>
<evidence type="ECO:0000256" key="8">
    <source>
        <dbReference type="ARBA" id="ARBA00023274"/>
    </source>
</evidence>
<evidence type="ECO:0000256" key="1">
    <source>
        <dbReference type="ARBA" id="ARBA00004906"/>
    </source>
</evidence>
<dbReference type="FunFam" id="2.40.30.10:FF:000169">
    <property type="entry name" value="50S ribosomal protein L3"/>
    <property type="match status" value="1"/>
</dbReference>
<evidence type="ECO:0000256" key="7">
    <source>
        <dbReference type="ARBA" id="ARBA00023018"/>
    </source>
</evidence>
<reference evidence="18" key="1">
    <citation type="submission" date="2017-02" db="UniProtKB">
        <authorList>
            <consortium name="WormBaseParasite"/>
        </authorList>
    </citation>
    <scope>IDENTIFICATION</scope>
</reference>
<keyword evidence="17" id="KW-1185">Reference proteome</keyword>
<comment type="similarity">
    <text evidence="3">Belongs to the FBXO45/Fsn family.</text>
</comment>
<dbReference type="SMART" id="SM00256">
    <property type="entry name" value="FBOX"/>
    <property type="match status" value="1"/>
</dbReference>
<accession>A0A0N4UJ06</accession>
<dbReference type="InterPro" id="IPR001870">
    <property type="entry name" value="B30.2/SPRY"/>
</dbReference>
<keyword evidence="7" id="KW-0770">Synapse</keyword>
<dbReference type="InterPro" id="IPR003877">
    <property type="entry name" value="SPRY_dom"/>
</dbReference>
<dbReference type="EMBL" id="UYYG01000035">
    <property type="protein sequence ID" value="VDN51906.1"/>
    <property type="molecule type" value="Genomic_DNA"/>
</dbReference>
<dbReference type="InterPro" id="IPR035784">
    <property type="entry name" value="SPRY_FBXO45"/>
</dbReference>
<dbReference type="STRING" id="318479.A0A0N4UJ06"/>
<dbReference type="WBParaSite" id="DME_0000761201-mRNA-1">
    <property type="protein sequence ID" value="DME_0000761201-mRNA-1"/>
    <property type="gene ID" value="DME_0000761201"/>
</dbReference>
<evidence type="ECO:0000313" key="18">
    <source>
        <dbReference type="WBParaSite" id="DME_0000761201-mRNA-1"/>
    </source>
</evidence>
<dbReference type="InterPro" id="IPR019927">
    <property type="entry name" value="Ribosomal_uL3_bac/org-type"/>
</dbReference>
<dbReference type="Gene3D" id="1.20.1280.50">
    <property type="match status" value="1"/>
</dbReference>
<dbReference type="InterPro" id="IPR036047">
    <property type="entry name" value="F-box-like_dom_sf"/>
</dbReference>
<dbReference type="Pfam" id="PF12937">
    <property type="entry name" value="F-box-like"/>
    <property type="match status" value="1"/>
</dbReference>
<dbReference type="AlphaFoldDB" id="A0A0N4UJ06"/>
<evidence type="ECO:0000256" key="12">
    <source>
        <dbReference type="SAM" id="MobiDB-lite"/>
    </source>
</evidence>
<evidence type="ECO:0000256" key="3">
    <source>
        <dbReference type="ARBA" id="ARBA00007328"/>
    </source>
</evidence>
<evidence type="ECO:0000313" key="16">
    <source>
        <dbReference type="Proteomes" id="UP000038040"/>
    </source>
</evidence>
<evidence type="ECO:0000256" key="6">
    <source>
        <dbReference type="ARBA" id="ARBA00022980"/>
    </source>
</evidence>
<dbReference type="Gene3D" id="2.60.120.920">
    <property type="match status" value="1"/>
</dbReference>
<evidence type="ECO:0000256" key="11">
    <source>
        <dbReference type="ARBA" id="ARBA00035396"/>
    </source>
</evidence>
<dbReference type="Proteomes" id="UP000038040">
    <property type="component" value="Unplaced"/>
</dbReference>
<dbReference type="Proteomes" id="UP000274756">
    <property type="component" value="Unassembled WGS sequence"/>
</dbReference>
<evidence type="ECO:0000256" key="4">
    <source>
        <dbReference type="ARBA" id="ARBA00016614"/>
    </source>
</evidence>
<organism evidence="16 18">
    <name type="scientific">Dracunculus medinensis</name>
    <name type="common">Guinea worm</name>
    <dbReference type="NCBI Taxonomy" id="318479"/>
    <lineage>
        <taxon>Eukaryota</taxon>
        <taxon>Metazoa</taxon>
        <taxon>Ecdysozoa</taxon>
        <taxon>Nematoda</taxon>
        <taxon>Chromadorea</taxon>
        <taxon>Rhabditida</taxon>
        <taxon>Spirurina</taxon>
        <taxon>Dracunculoidea</taxon>
        <taxon>Dracunculidae</taxon>
        <taxon>Dracunculus</taxon>
    </lineage>
</organism>
<dbReference type="UniPathway" id="UPA00143"/>
<keyword evidence="6" id="KW-0689">Ribosomal protein</keyword>